<dbReference type="GO" id="GO:0005886">
    <property type="term" value="C:plasma membrane"/>
    <property type="evidence" value="ECO:0007669"/>
    <property type="project" value="UniProtKB-SubCell"/>
</dbReference>
<dbReference type="Proteomes" id="UP000294558">
    <property type="component" value="Unassembled WGS sequence"/>
</dbReference>
<dbReference type="EMBL" id="SOAU01000001">
    <property type="protein sequence ID" value="TDT17843.1"/>
    <property type="molecule type" value="Genomic_DNA"/>
</dbReference>
<dbReference type="Gene3D" id="1.10.3720.10">
    <property type="entry name" value="MetI-like"/>
    <property type="match status" value="1"/>
</dbReference>
<dbReference type="Pfam" id="PF00528">
    <property type="entry name" value="BPD_transp_1"/>
    <property type="match status" value="1"/>
</dbReference>
<dbReference type="SUPFAM" id="SSF161098">
    <property type="entry name" value="MetI-like"/>
    <property type="match status" value="1"/>
</dbReference>
<evidence type="ECO:0000256" key="2">
    <source>
        <dbReference type="ARBA" id="ARBA00004651"/>
    </source>
</evidence>
<comment type="caution">
    <text evidence="12">The sequence shown here is derived from an EMBL/GenBank/DDBJ whole genome shotgun (WGS) entry which is preliminary data.</text>
</comment>
<dbReference type="PANTHER" id="PTHR42922">
    <property type="entry name" value="PHOSPHATE TRANSPORT SYSTEM PERMEASE PROTEIN PSTA"/>
    <property type="match status" value="1"/>
</dbReference>
<keyword evidence="5 10" id="KW-1003">Cell membrane</keyword>
<accession>A0A4R7I593</accession>
<dbReference type="InterPro" id="IPR051408">
    <property type="entry name" value="Phosphate_transprt_permease"/>
</dbReference>
<evidence type="ECO:0000256" key="5">
    <source>
        <dbReference type="ARBA" id="ARBA00022475"/>
    </source>
</evidence>
<dbReference type="RefSeq" id="WP_133870103.1">
    <property type="nucleotide sequence ID" value="NZ_SOAU01000001.1"/>
</dbReference>
<keyword evidence="9 10" id="KW-0472">Membrane</keyword>
<dbReference type="InterPro" id="IPR000515">
    <property type="entry name" value="MetI-like"/>
</dbReference>
<dbReference type="OrthoDB" id="9775069at2"/>
<feature type="transmembrane region" description="Helical" evidence="10">
    <location>
        <begin position="338"/>
        <end position="360"/>
    </location>
</feature>
<dbReference type="GO" id="GO:0035435">
    <property type="term" value="P:phosphate ion transmembrane transport"/>
    <property type="evidence" value="ECO:0007669"/>
    <property type="project" value="InterPro"/>
</dbReference>
<evidence type="ECO:0000256" key="7">
    <source>
        <dbReference type="ARBA" id="ARBA00022692"/>
    </source>
</evidence>
<evidence type="ECO:0000256" key="1">
    <source>
        <dbReference type="ARBA" id="ARBA00003510"/>
    </source>
</evidence>
<protein>
    <recommendedName>
        <fullName evidence="10">Phosphate transport system permease protein PstA</fullName>
    </recommendedName>
</protein>
<keyword evidence="6" id="KW-0592">Phosphate transport</keyword>
<feature type="domain" description="ABC transmembrane type-1" evidence="11">
    <location>
        <begin position="148"/>
        <end position="356"/>
    </location>
</feature>
<comment type="similarity">
    <text evidence="3 10">Belongs to the binding-protein-dependent transport system permease family. CysTW subfamily.</text>
</comment>
<feature type="transmembrane region" description="Helical" evidence="10">
    <location>
        <begin position="195"/>
        <end position="213"/>
    </location>
</feature>
<evidence type="ECO:0000256" key="4">
    <source>
        <dbReference type="ARBA" id="ARBA00022448"/>
    </source>
</evidence>
<comment type="subcellular location">
    <subcellularLocation>
        <location evidence="2 10">Cell membrane</location>
        <topology evidence="2 10">Multi-pass membrane protein</topology>
    </subcellularLocation>
</comment>
<evidence type="ECO:0000259" key="11">
    <source>
        <dbReference type="PROSITE" id="PS50928"/>
    </source>
</evidence>
<comment type="function">
    <text evidence="1">Part of the binding-protein-dependent transport system for phosphate; probably responsible for the translocation of the substrate across the membrane.</text>
</comment>
<feature type="transmembrane region" description="Helical" evidence="10">
    <location>
        <begin position="144"/>
        <end position="174"/>
    </location>
</feature>
<feature type="transmembrane region" description="Helical" evidence="10">
    <location>
        <begin position="27"/>
        <end position="47"/>
    </location>
</feature>
<dbReference type="InterPro" id="IPR005672">
    <property type="entry name" value="Phosphate_PstA"/>
</dbReference>
<dbReference type="NCBIfam" id="TIGR00974">
    <property type="entry name" value="3a0107s02c"/>
    <property type="match status" value="1"/>
</dbReference>
<name>A0A4R7I593_9ACTN</name>
<evidence type="ECO:0000313" key="13">
    <source>
        <dbReference type="Proteomes" id="UP000294558"/>
    </source>
</evidence>
<reference evidence="12 13" key="1">
    <citation type="submission" date="2019-03" db="EMBL/GenBank/DDBJ databases">
        <title>Sequencing the genomes of 1000 actinobacteria strains.</title>
        <authorList>
            <person name="Klenk H.-P."/>
        </authorList>
    </citation>
    <scope>NUCLEOTIDE SEQUENCE [LARGE SCALE GENOMIC DNA]</scope>
    <source>
        <strain evidence="12 13">DSM 18936</strain>
    </source>
</reference>
<evidence type="ECO:0000256" key="9">
    <source>
        <dbReference type="ARBA" id="ARBA00023136"/>
    </source>
</evidence>
<dbReference type="AlphaFoldDB" id="A0A4R7I593"/>
<gene>
    <name evidence="12" type="ORF">BDK89_3456</name>
</gene>
<feature type="transmembrane region" description="Helical" evidence="10">
    <location>
        <begin position="53"/>
        <end position="72"/>
    </location>
</feature>
<keyword evidence="8 10" id="KW-1133">Transmembrane helix</keyword>
<organism evidence="12 13">
    <name type="scientific">Ilumatobacter fluminis</name>
    <dbReference type="NCBI Taxonomy" id="467091"/>
    <lineage>
        <taxon>Bacteria</taxon>
        <taxon>Bacillati</taxon>
        <taxon>Actinomycetota</taxon>
        <taxon>Acidimicrobiia</taxon>
        <taxon>Acidimicrobiales</taxon>
        <taxon>Ilumatobacteraceae</taxon>
        <taxon>Ilumatobacter</taxon>
    </lineage>
</organism>
<evidence type="ECO:0000256" key="6">
    <source>
        <dbReference type="ARBA" id="ARBA00022592"/>
    </source>
</evidence>
<feature type="transmembrane region" description="Helical" evidence="10">
    <location>
        <begin position="267"/>
        <end position="288"/>
    </location>
</feature>
<feature type="transmembrane region" description="Helical" evidence="10">
    <location>
        <begin position="84"/>
        <end position="109"/>
    </location>
</feature>
<evidence type="ECO:0000313" key="12">
    <source>
        <dbReference type="EMBL" id="TDT17843.1"/>
    </source>
</evidence>
<keyword evidence="13" id="KW-1185">Reference proteome</keyword>
<dbReference type="CDD" id="cd06261">
    <property type="entry name" value="TM_PBP2"/>
    <property type="match status" value="1"/>
</dbReference>
<keyword evidence="4" id="KW-0813">Transport</keyword>
<sequence>MSATSTSTSTPTPSPIKGDLTSGQLSPIHIGLIALGSVVVGAATWIPSGAVNWARWIIVSVLAYIVATYVISRFVEGGRKAVDRVVAASVTCAFLIVLLPLVSVIWTVVERGSARFDSTFFTETMRLTPEDMASQSQGGAVGGAYHAIVGTLIVTGLATAFSVPFGLFTAIYLVEYGRGKLARAITSMVDVMTGIPSIVAGLFAYALFVLFFGPGTRTGLAGAVALTVLMTPVVVRSSEEMLRLVPNELREASYALGVPKWKTIVKVVIPTAIAGILTGITLAVARVIGETAPLLVTVGLAQDTNYNPFDGRMTTLPVYTYYQYVQPGVPPEAGQDRAWAAALTLVIIVAILFTIARVLAKILKPKGLR</sequence>
<feature type="transmembrane region" description="Helical" evidence="10">
    <location>
        <begin position="219"/>
        <end position="235"/>
    </location>
</feature>
<proteinExistence type="inferred from homology"/>
<dbReference type="InterPro" id="IPR035906">
    <property type="entry name" value="MetI-like_sf"/>
</dbReference>
<dbReference type="PANTHER" id="PTHR42922:SF1">
    <property type="entry name" value="PHOSPHATE TRANSPORT SYSTEM PERMEASE PROTEIN PSTA"/>
    <property type="match status" value="1"/>
</dbReference>
<dbReference type="GO" id="GO:0005315">
    <property type="term" value="F:phosphate transmembrane transporter activity"/>
    <property type="evidence" value="ECO:0007669"/>
    <property type="project" value="InterPro"/>
</dbReference>
<evidence type="ECO:0000256" key="3">
    <source>
        <dbReference type="ARBA" id="ARBA00007069"/>
    </source>
</evidence>
<evidence type="ECO:0000256" key="8">
    <source>
        <dbReference type="ARBA" id="ARBA00022989"/>
    </source>
</evidence>
<dbReference type="PROSITE" id="PS50928">
    <property type="entry name" value="ABC_TM1"/>
    <property type="match status" value="1"/>
</dbReference>
<evidence type="ECO:0000256" key="10">
    <source>
        <dbReference type="RuleBase" id="RU363043"/>
    </source>
</evidence>
<keyword evidence="7 10" id="KW-0812">Transmembrane</keyword>